<accession>A0A077ZV93</accession>
<evidence type="ECO:0000313" key="2">
    <source>
        <dbReference type="Proteomes" id="UP000039865"/>
    </source>
</evidence>
<sequence length="459" mass="53424">MKVVDKKSNITNTQYKRNLVEDKYVSVQIQEVSFIWAENGASYNRKFKDIPIAKCPAGRFLGETVQTDNFGLQHNYYCPVALNTTLQGNFATKKARFIQILFGGCNQTILSKTNPNLKCANETDIKLVLDDFEMNLLATNQFVDVNERNTNPVKTVINNFYQSSKQELSQGTLLKLGQNFLIKNTSPLSNQIDSENVTYYTIRADERSIGDYKKFQSVIKYYILLDDNILTTTIEVYTISDALSNTGGIIGIASDQIYIYWVGNLLWQILMLQEKRIKRSFTQTDESFQESLENVRQEIGDLYNIEKYLDGQITQKNNTFKLSEKTYSLFQIEFSSNRRLRQIKLQLKQVILRKDKYKIDKRIFKNLDPELQVENKVQTINSFKDSILKNLNKDLKKEVSKVKLWNEKENFHTQIPQSVFSNYLKTEQKKDVLLKENWDNQSNKSDILTLTHIQNRLSE</sequence>
<evidence type="ECO:0000313" key="1">
    <source>
        <dbReference type="EMBL" id="CDW73544.1"/>
    </source>
</evidence>
<keyword evidence="2" id="KW-1185">Reference proteome</keyword>
<reference evidence="1 2" key="1">
    <citation type="submission" date="2014-06" db="EMBL/GenBank/DDBJ databases">
        <authorList>
            <person name="Swart Estienne"/>
        </authorList>
    </citation>
    <scope>NUCLEOTIDE SEQUENCE [LARGE SCALE GENOMIC DNA]</scope>
    <source>
        <strain evidence="1 2">130c</strain>
    </source>
</reference>
<gene>
    <name evidence="1" type="primary">Contig873.g947</name>
    <name evidence="1" type="ORF">STYLEM_2525</name>
</gene>
<proteinExistence type="predicted"/>
<name>A0A077ZV93_STYLE</name>
<dbReference type="OrthoDB" id="298603at2759"/>
<dbReference type="Proteomes" id="UP000039865">
    <property type="component" value="Unassembled WGS sequence"/>
</dbReference>
<dbReference type="AlphaFoldDB" id="A0A077ZV93"/>
<protein>
    <submittedName>
        <fullName evidence="1">Uncharacterized protein</fullName>
    </submittedName>
</protein>
<dbReference type="EMBL" id="CCKQ01002452">
    <property type="protein sequence ID" value="CDW73544.1"/>
    <property type="molecule type" value="Genomic_DNA"/>
</dbReference>
<organism evidence="1 2">
    <name type="scientific">Stylonychia lemnae</name>
    <name type="common">Ciliate</name>
    <dbReference type="NCBI Taxonomy" id="5949"/>
    <lineage>
        <taxon>Eukaryota</taxon>
        <taxon>Sar</taxon>
        <taxon>Alveolata</taxon>
        <taxon>Ciliophora</taxon>
        <taxon>Intramacronucleata</taxon>
        <taxon>Spirotrichea</taxon>
        <taxon>Stichotrichia</taxon>
        <taxon>Sporadotrichida</taxon>
        <taxon>Oxytrichidae</taxon>
        <taxon>Stylonychinae</taxon>
        <taxon>Stylonychia</taxon>
    </lineage>
</organism>
<dbReference type="InParanoid" id="A0A077ZV93"/>